<dbReference type="Gene3D" id="3.30.70.1220">
    <property type="entry name" value="TFB5-like"/>
    <property type="match status" value="1"/>
</dbReference>
<keyword evidence="1" id="KW-0227">DNA damage</keyword>
<name>M9LQV5_PSEA3</name>
<dbReference type="SMART" id="SM01395">
    <property type="entry name" value="Tbf5"/>
    <property type="match status" value="1"/>
</dbReference>
<organism evidence="3 4">
    <name type="scientific">Pseudozyma antarctica (strain T-34)</name>
    <name type="common">Yeast</name>
    <name type="synonym">Candida antarctica</name>
    <dbReference type="NCBI Taxonomy" id="1151754"/>
    <lineage>
        <taxon>Eukaryota</taxon>
        <taxon>Fungi</taxon>
        <taxon>Dikarya</taxon>
        <taxon>Basidiomycota</taxon>
        <taxon>Ustilaginomycotina</taxon>
        <taxon>Ustilaginomycetes</taxon>
        <taxon>Ustilaginales</taxon>
        <taxon>Ustilaginaceae</taxon>
        <taxon>Moesziomyces</taxon>
    </lineage>
</organism>
<dbReference type="InterPro" id="IPR009400">
    <property type="entry name" value="TFIIH_TTDA/Tfb5"/>
</dbReference>
<comment type="function">
    <text evidence="1">In NER, TFIIH acts by opening DNA around the lesion to allow the excision of the damaged oligonucleotide and its replacement by a new DNA fragment. In transcription, TFIIH has an essential role in transcription initiation. When the pre-initiation complex (PIC) has been established, TFIIH is required for promoter opening and promoter escape.</text>
</comment>
<dbReference type="EMBL" id="DF196780">
    <property type="protein sequence ID" value="GAC75081.1"/>
    <property type="molecule type" value="Genomic_DNA"/>
</dbReference>
<dbReference type="Proteomes" id="UP000011976">
    <property type="component" value="Unassembled WGS sequence"/>
</dbReference>
<dbReference type="GO" id="GO:0006367">
    <property type="term" value="P:transcription initiation at RNA polymerase II promoter"/>
    <property type="evidence" value="ECO:0007669"/>
    <property type="project" value="UniProtKB-UniRule"/>
</dbReference>
<sequence>MPTSNHQHHHHLLEPAPSGRRSKDEGVQRHATYMLILSLDERNRFIIMDLDDTHLLISPERIDWLRSELELEVSFSSTLQ</sequence>
<gene>
    <name evidence="3" type="ORF">PANT_14c00027</name>
</gene>
<dbReference type="Pfam" id="PF06331">
    <property type="entry name" value="Tfb5"/>
    <property type="match status" value="1"/>
</dbReference>
<evidence type="ECO:0000313" key="4">
    <source>
        <dbReference type="Proteomes" id="UP000011976"/>
    </source>
</evidence>
<feature type="compositionally biased region" description="Basic residues" evidence="2">
    <location>
        <begin position="1"/>
        <end position="11"/>
    </location>
</feature>
<keyword evidence="1" id="KW-0234">DNA repair</keyword>
<dbReference type="InterPro" id="IPR035935">
    <property type="entry name" value="TFB5-like_sf"/>
</dbReference>
<dbReference type="GO" id="GO:0000439">
    <property type="term" value="C:transcription factor TFIIH core complex"/>
    <property type="evidence" value="ECO:0007669"/>
    <property type="project" value="UniProtKB-UniRule"/>
</dbReference>
<reference evidence="4" key="1">
    <citation type="journal article" date="2013" name="Genome Announc.">
        <title>Genome sequence of the basidiomycetous yeast Pseudozyma antarctica T-34, a producer of the glycolipid biosurfactants mannosylerythritol lipids.</title>
        <authorList>
            <person name="Morita T."/>
            <person name="Koike H."/>
            <person name="Koyama Y."/>
            <person name="Hagiwara H."/>
            <person name="Ito E."/>
            <person name="Fukuoka T."/>
            <person name="Imura T."/>
            <person name="Machida M."/>
            <person name="Kitamoto D."/>
        </authorList>
    </citation>
    <scope>NUCLEOTIDE SEQUENCE [LARGE SCALE GENOMIC DNA]</scope>
    <source>
        <strain evidence="4">T-34</strain>
    </source>
</reference>
<dbReference type="SUPFAM" id="SSF142897">
    <property type="entry name" value="TFB5-like"/>
    <property type="match status" value="1"/>
</dbReference>
<evidence type="ECO:0000313" key="3">
    <source>
        <dbReference type="EMBL" id="GAC75081.1"/>
    </source>
</evidence>
<dbReference type="AlphaFoldDB" id="M9LQV5"/>
<keyword evidence="1" id="KW-0539">Nucleus</keyword>
<comment type="subunit">
    <text evidence="1">Component of the 7-subunit TFIIH core complex.</text>
</comment>
<evidence type="ECO:0000256" key="2">
    <source>
        <dbReference type="SAM" id="MobiDB-lite"/>
    </source>
</evidence>
<keyword evidence="1" id="KW-0804">Transcription</keyword>
<dbReference type="OrthoDB" id="354at2759"/>
<evidence type="ECO:0000256" key="1">
    <source>
        <dbReference type="RuleBase" id="RU368032"/>
    </source>
</evidence>
<dbReference type="STRING" id="1151754.M9LQV5"/>
<protein>
    <recommendedName>
        <fullName evidence="1">General transcription and DNA repair factor IIH subunit TFB5</fullName>
    </recommendedName>
</protein>
<comment type="similarity">
    <text evidence="1">Belongs to the TFB5 family.</text>
</comment>
<dbReference type="GO" id="GO:0006289">
    <property type="term" value="P:nucleotide-excision repair"/>
    <property type="evidence" value="ECO:0007669"/>
    <property type="project" value="InterPro"/>
</dbReference>
<accession>M9LQV5</accession>
<keyword evidence="1" id="KW-0805">Transcription regulation</keyword>
<feature type="region of interest" description="Disordered" evidence="2">
    <location>
        <begin position="1"/>
        <end position="26"/>
    </location>
</feature>
<proteinExistence type="inferred from homology"/>
<comment type="subcellular location">
    <subcellularLocation>
        <location evidence="1">Nucleus</location>
    </subcellularLocation>
</comment>